<name>A0ABR3NQV9_9TELE</name>
<protein>
    <submittedName>
        <fullName evidence="1">Uncharacterized protein</fullName>
    </submittedName>
</protein>
<accession>A0ABR3NQV9</accession>
<dbReference type="Proteomes" id="UP001558613">
    <property type="component" value="Unassembled WGS sequence"/>
</dbReference>
<evidence type="ECO:0000313" key="2">
    <source>
        <dbReference type="Proteomes" id="UP001558613"/>
    </source>
</evidence>
<gene>
    <name evidence="1" type="ORF">QQF64_026081</name>
</gene>
<proteinExistence type="predicted"/>
<keyword evidence="2" id="KW-1185">Reference proteome</keyword>
<dbReference type="EMBL" id="JAYMGO010000003">
    <property type="protein sequence ID" value="KAL1279408.1"/>
    <property type="molecule type" value="Genomic_DNA"/>
</dbReference>
<reference evidence="1 2" key="1">
    <citation type="submission" date="2023-09" db="EMBL/GenBank/DDBJ databases">
        <authorList>
            <person name="Wang M."/>
        </authorList>
    </citation>
    <scope>NUCLEOTIDE SEQUENCE [LARGE SCALE GENOMIC DNA]</scope>
    <source>
        <strain evidence="1">GT-2023</strain>
        <tissue evidence="1">Liver</tissue>
    </source>
</reference>
<evidence type="ECO:0000313" key="1">
    <source>
        <dbReference type="EMBL" id="KAL1279408.1"/>
    </source>
</evidence>
<sequence length="93" mass="10708">MRNKEGCIHLFFDVTQSRRTELLLERRSAVLEFFIVEKKDDNRHAICNSCKCEVVLSAAAAAAVERAAVAKIYLSSYCRRPRQLCKPYTVRSR</sequence>
<organism evidence="1 2">
    <name type="scientific">Cirrhinus molitorella</name>
    <name type="common">mud carp</name>
    <dbReference type="NCBI Taxonomy" id="172907"/>
    <lineage>
        <taxon>Eukaryota</taxon>
        <taxon>Metazoa</taxon>
        <taxon>Chordata</taxon>
        <taxon>Craniata</taxon>
        <taxon>Vertebrata</taxon>
        <taxon>Euteleostomi</taxon>
        <taxon>Actinopterygii</taxon>
        <taxon>Neopterygii</taxon>
        <taxon>Teleostei</taxon>
        <taxon>Ostariophysi</taxon>
        <taxon>Cypriniformes</taxon>
        <taxon>Cyprinidae</taxon>
        <taxon>Labeoninae</taxon>
        <taxon>Labeonini</taxon>
        <taxon>Cirrhinus</taxon>
    </lineage>
</organism>
<comment type="caution">
    <text evidence="1">The sequence shown here is derived from an EMBL/GenBank/DDBJ whole genome shotgun (WGS) entry which is preliminary data.</text>
</comment>